<feature type="transmembrane region" description="Helical" evidence="5">
    <location>
        <begin position="163"/>
        <end position="184"/>
    </location>
</feature>
<feature type="transmembrane region" description="Helical" evidence="5">
    <location>
        <begin position="99"/>
        <end position="118"/>
    </location>
</feature>
<dbReference type="GO" id="GO:0005886">
    <property type="term" value="C:plasma membrane"/>
    <property type="evidence" value="ECO:0007669"/>
    <property type="project" value="UniProtKB-SubCell"/>
</dbReference>
<feature type="transmembrane region" description="Helical" evidence="5">
    <location>
        <begin position="256"/>
        <end position="277"/>
    </location>
</feature>
<accession>A0A2M9BUA6</accession>
<sequence>MSARTGRILALLGILLVAANLRTAVAALSPIVHEIAVDIPLGSIAVGVLGMLPPVCFAIFGVIAPVFTRRFGLERVLVVAMVAVVAGHLVRAASGSLPLLFVASAVTFAGMGVGNVALPPLVKKYFPDRIGLVTSLYVTVMSVSTLIPPLVAVPVAEGFGWRVALGMWGVVSVLAVLPWIGLVVRERRARAERAARADPLIEEPAPAVLGRLWRSSIAWALAVIFAVSSLNAYAMFAWLPQMLSQIAGASPGTAGALLSVFAGMGIPAGVLVPILAARMRNVALLVYLGVAFFVVGYLGLLTVPGTATWLWVAFIGLGPLLFPLALVLINVRTRSHEGSVALSGFVQGVGYTLGALGPLAVGVLHELTGQWTLAIVFLLVTALAGIFAGAIVARPRMLEDDLER</sequence>
<reference evidence="7 8" key="1">
    <citation type="submission" date="2017-11" db="EMBL/GenBank/DDBJ databases">
        <title>Genomic Encyclopedia of Archaeal and Bacterial Type Strains, Phase II (KMG-II): From Individual Species to Whole Genera.</title>
        <authorList>
            <person name="Goeker M."/>
        </authorList>
    </citation>
    <scope>NUCLEOTIDE SEQUENCE [LARGE SCALE GENOMIC DNA]</scope>
    <source>
        <strain evidence="7 8">DSM 25625</strain>
    </source>
</reference>
<evidence type="ECO:0000313" key="8">
    <source>
        <dbReference type="Proteomes" id="UP000230161"/>
    </source>
</evidence>
<name>A0A2M9BUA6_9MICO</name>
<dbReference type="InterPro" id="IPR036259">
    <property type="entry name" value="MFS_trans_sf"/>
</dbReference>
<keyword evidence="4 5" id="KW-0472">Membrane</keyword>
<keyword evidence="3 5" id="KW-1133">Transmembrane helix</keyword>
<dbReference type="Pfam" id="PF07690">
    <property type="entry name" value="MFS_1"/>
    <property type="match status" value="1"/>
</dbReference>
<evidence type="ECO:0000256" key="2">
    <source>
        <dbReference type="ARBA" id="ARBA00022692"/>
    </source>
</evidence>
<feature type="transmembrane region" description="Helical" evidence="5">
    <location>
        <begin position="76"/>
        <end position="93"/>
    </location>
</feature>
<evidence type="ECO:0000256" key="4">
    <source>
        <dbReference type="ARBA" id="ARBA00023136"/>
    </source>
</evidence>
<keyword evidence="8" id="KW-1185">Reference proteome</keyword>
<dbReference type="InterPro" id="IPR020846">
    <property type="entry name" value="MFS_dom"/>
</dbReference>
<dbReference type="Gene3D" id="1.20.1250.20">
    <property type="entry name" value="MFS general substrate transporter like domains"/>
    <property type="match status" value="1"/>
</dbReference>
<comment type="subcellular location">
    <subcellularLocation>
        <location evidence="1">Cell membrane</location>
        <topology evidence="1">Multi-pass membrane protein</topology>
    </subcellularLocation>
</comment>
<keyword evidence="2 5" id="KW-0812">Transmembrane</keyword>
<dbReference type="PANTHER" id="PTHR23523">
    <property type="match status" value="1"/>
</dbReference>
<evidence type="ECO:0000259" key="6">
    <source>
        <dbReference type="PROSITE" id="PS50850"/>
    </source>
</evidence>
<dbReference type="RefSeq" id="WP_100345242.1">
    <property type="nucleotide sequence ID" value="NZ_PGFB01000004.1"/>
</dbReference>
<dbReference type="EMBL" id="PGFB01000004">
    <property type="protein sequence ID" value="PJJ61511.1"/>
    <property type="molecule type" value="Genomic_DNA"/>
</dbReference>
<feature type="transmembrane region" description="Helical" evidence="5">
    <location>
        <begin position="217"/>
        <end position="236"/>
    </location>
</feature>
<feature type="transmembrane region" description="Helical" evidence="5">
    <location>
        <begin position="309"/>
        <end position="329"/>
    </location>
</feature>
<dbReference type="InterPro" id="IPR011701">
    <property type="entry name" value="MFS"/>
</dbReference>
<evidence type="ECO:0000256" key="1">
    <source>
        <dbReference type="ARBA" id="ARBA00004651"/>
    </source>
</evidence>
<evidence type="ECO:0000313" key="7">
    <source>
        <dbReference type="EMBL" id="PJJ61511.1"/>
    </source>
</evidence>
<proteinExistence type="predicted"/>
<dbReference type="AlphaFoldDB" id="A0A2M9BUA6"/>
<dbReference type="SUPFAM" id="SSF103473">
    <property type="entry name" value="MFS general substrate transporter"/>
    <property type="match status" value="1"/>
</dbReference>
<feature type="transmembrane region" description="Helical" evidence="5">
    <location>
        <begin position="371"/>
        <end position="393"/>
    </location>
</feature>
<dbReference type="PROSITE" id="PS50850">
    <property type="entry name" value="MFS"/>
    <property type="match status" value="1"/>
</dbReference>
<dbReference type="Proteomes" id="UP000230161">
    <property type="component" value="Unassembled WGS sequence"/>
</dbReference>
<comment type="caution">
    <text evidence="7">The sequence shown here is derived from an EMBL/GenBank/DDBJ whole genome shotgun (WGS) entry which is preliminary data.</text>
</comment>
<feature type="transmembrane region" description="Helical" evidence="5">
    <location>
        <begin position="284"/>
        <end position="303"/>
    </location>
</feature>
<dbReference type="OrthoDB" id="5317164at2"/>
<feature type="transmembrane region" description="Helical" evidence="5">
    <location>
        <begin position="43"/>
        <end position="64"/>
    </location>
</feature>
<dbReference type="PANTHER" id="PTHR23523:SF2">
    <property type="entry name" value="2-NITROIMIDAZOLE TRANSPORTER"/>
    <property type="match status" value="1"/>
</dbReference>
<dbReference type="InterPro" id="IPR052524">
    <property type="entry name" value="MFS_Cyanate_Porter"/>
</dbReference>
<organism evidence="7 8">
    <name type="scientific">Compostimonas suwonensis</name>
    <dbReference type="NCBI Taxonomy" id="1048394"/>
    <lineage>
        <taxon>Bacteria</taxon>
        <taxon>Bacillati</taxon>
        <taxon>Actinomycetota</taxon>
        <taxon>Actinomycetes</taxon>
        <taxon>Micrococcales</taxon>
        <taxon>Microbacteriaceae</taxon>
        <taxon>Compostimonas</taxon>
    </lineage>
</organism>
<dbReference type="GO" id="GO:0022857">
    <property type="term" value="F:transmembrane transporter activity"/>
    <property type="evidence" value="ECO:0007669"/>
    <property type="project" value="InterPro"/>
</dbReference>
<feature type="transmembrane region" description="Helical" evidence="5">
    <location>
        <begin position="341"/>
        <end position="365"/>
    </location>
</feature>
<evidence type="ECO:0000256" key="3">
    <source>
        <dbReference type="ARBA" id="ARBA00022989"/>
    </source>
</evidence>
<feature type="transmembrane region" description="Helical" evidence="5">
    <location>
        <begin position="130"/>
        <end position="151"/>
    </location>
</feature>
<evidence type="ECO:0000256" key="5">
    <source>
        <dbReference type="SAM" id="Phobius"/>
    </source>
</evidence>
<protein>
    <submittedName>
        <fullName evidence="7">CP family cyanate transporter-like MFS transporter</fullName>
    </submittedName>
</protein>
<feature type="domain" description="Major facilitator superfamily (MFS) profile" evidence="6">
    <location>
        <begin position="6"/>
        <end position="396"/>
    </location>
</feature>
<gene>
    <name evidence="7" type="ORF">CLV54_2456</name>
</gene>